<evidence type="ECO:0000256" key="1">
    <source>
        <dbReference type="ARBA" id="ARBA00022723"/>
    </source>
</evidence>
<sequence length="124" mass="13553">MNALLVIAHGSRRKKSNEEVNALAQLIRAQNSNDFDIVESAFLELADVLIPEGIERCVNAGATHITITPYFLNSGRHVTEDIPHEVNQVRPLYPNVTIQVTPHVGASSSMLSLIIQTAKQSPIS</sequence>
<dbReference type="InterPro" id="IPR050963">
    <property type="entry name" value="Sirohydro_Cobaltochel/CbiX"/>
</dbReference>
<name>A0A0F9TCF7_9ZZZZ</name>
<organism evidence="3">
    <name type="scientific">marine sediment metagenome</name>
    <dbReference type="NCBI Taxonomy" id="412755"/>
    <lineage>
        <taxon>unclassified sequences</taxon>
        <taxon>metagenomes</taxon>
        <taxon>ecological metagenomes</taxon>
    </lineage>
</organism>
<dbReference type="GO" id="GO:0046872">
    <property type="term" value="F:metal ion binding"/>
    <property type="evidence" value="ECO:0007669"/>
    <property type="project" value="UniProtKB-KW"/>
</dbReference>
<keyword evidence="2" id="KW-0456">Lyase</keyword>
<gene>
    <name evidence="3" type="ORF">LCGC14_0670460</name>
</gene>
<accession>A0A0F9TCF7</accession>
<evidence type="ECO:0008006" key="4">
    <source>
        <dbReference type="Google" id="ProtNLM"/>
    </source>
</evidence>
<dbReference type="AlphaFoldDB" id="A0A0F9TCF7"/>
<dbReference type="GO" id="GO:0016829">
    <property type="term" value="F:lyase activity"/>
    <property type="evidence" value="ECO:0007669"/>
    <property type="project" value="UniProtKB-KW"/>
</dbReference>
<dbReference type="SUPFAM" id="SSF53800">
    <property type="entry name" value="Chelatase"/>
    <property type="match status" value="1"/>
</dbReference>
<reference evidence="3" key="1">
    <citation type="journal article" date="2015" name="Nature">
        <title>Complex archaea that bridge the gap between prokaryotes and eukaryotes.</title>
        <authorList>
            <person name="Spang A."/>
            <person name="Saw J.H."/>
            <person name="Jorgensen S.L."/>
            <person name="Zaremba-Niedzwiedzka K."/>
            <person name="Martijn J."/>
            <person name="Lind A.E."/>
            <person name="van Eijk R."/>
            <person name="Schleper C."/>
            <person name="Guy L."/>
            <person name="Ettema T.J."/>
        </authorList>
    </citation>
    <scope>NUCLEOTIDE SEQUENCE</scope>
</reference>
<dbReference type="Pfam" id="PF01903">
    <property type="entry name" value="CbiX"/>
    <property type="match status" value="1"/>
</dbReference>
<dbReference type="CDD" id="cd03416">
    <property type="entry name" value="CbiX_SirB_N"/>
    <property type="match status" value="1"/>
</dbReference>
<proteinExistence type="predicted"/>
<protein>
    <recommendedName>
        <fullName evidence="4">Cobalamin (Vitamin B12) biosynthesis CbiX protein</fullName>
    </recommendedName>
</protein>
<dbReference type="EMBL" id="LAZR01001317">
    <property type="protein sequence ID" value="KKN46681.1"/>
    <property type="molecule type" value="Genomic_DNA"/>
</dbReference>
<dbReference type="PANTHER" id="PTHR33542">
    <property type="entry name" value="SIROHYDROCHLORIN FERROCHELATASE, CHLOROPLASTIC"/>
    <property type="match status" value="1"/>
</dbReference>
<evidence type="ECO:0000313" key="3">
    <source>
        <dbReference type="EMBL" id="KKN46681.1"/>
    </source>
</evidence>
<dbReference type="Gene3D" id="3.40.50.1400">
    <property type="match status" value="1"/>
</dbReference>
<dbReference type="InterPro" id="IPR002762">
    <property type="entry name" value="CbiX-like"/>
</dbReference>
<comment type="caution">
    <text evidence="3">The sequence shown here is derived from an EMBL/GenBank/DDBJ whole genome shotgun (WGS) entry which is preliminary data.</text>
</comment>
<dbReference type="PANTHER" id="PTHR33542:SF3">
    <property type="entry name" value="SIROHYDROCHLORIN FERROCHELATASE, CHLOROPLASTIC"/>
    <property type="match status" value="1"/>
</dbReference>
<keyword evidence="1" id="KW-0479">Metal-binding</keyword>
<evidence type="ECO:0000256" key="2">
    <source>
        <dbReference type="ARBA" id="ARBA00023239"/>
    </source>
</evidence>